<evidence type="ECO:0000313" key="2">
    <source>
        <dbReference type="EMBL" id="GGB51525.1"/>
    </source>
</evidence>
<evidence type="ECO:0000313" key="3">
    <source>
        <dbReference type="Proteomes" id="UP000603352"/>
    </source>
</evidence>
<organism evidence="2 3">
    <name type="scientific">Tistrella bauzanensis</name>
    <dbReference type="NCBI Taxonomy" id="657419"/>
    <lineage>
        <taxon>Bacteria</taxon>
        <taxon>Pseudomonadati</taxon>
        <taxon>Pseudomonadota</taxon>
        <taxon>Alphaproteobacteria</taxon>
        <taxon>Geminicoccales</taxon>
        <taxon>Geminicoccaceae</taxon>
        <taxon>Tistrella</taxon>
    </lineage>
</organism>
<feature type="domain" description="Putative DnaT-like" evidence="1">
    <location>
        <begin position="4"/>
        <end position="148"/>
    </location>
</feature>
<accession>A0ABQ1ISR9</accession>
<sequence>MTITIGVDSYADLAFADAHQAARGRTAWAAATEAARMAALIEATSHIDAFHDFVGRPADAGQPLAWPRIDTRMGLDGVSVPPVVARACAELALAALDRPLAEQAAGPAARRLTLGDVAIDYGAAGGAGAPAGTGGALALAARLLAPLAPPRHRRPLVRT</sequence>
<reference evidence="3" key="1">
    <citation type="journal article" date="2019" name="Int. J. Syst. Evol. Microbiol.">
        <title>The Global Catalogue of Microorganisms (GCM) 10K type strain sequencing project: providing services to taxonomists for standard genome sequencing and annotation.</title>
        <authorList>
            <consortium name="The Broad Institute Genomics Platform"/>
            <consortium name="The Broad Institute Genome Sequencing Center for Infectious Disease"/>
            <person name="Wu L."/>
            <person name="Ma J."/>
        </authorList>
    </citation>
    <scope>NUCLEOTIDE SEQUENCE [LARGE SCALE GENOMIC DNA]</scope>
    <source>
        <strain evidence="3">CGMCC 1.10188</strain>
    </source>
</reference>
<keyword evidence="3" id="KW-1185">Reference proteome</keyword>
<gene>
    <name evidence="2" type="ORF">GCM10011505_35740</name>
</gene>
<dbReference type="Pfam" id="PF20557">
    <property type="entry name" value="DnaT_2"/>
    <property type="match status" value="1"/>
</dbReference>
<name>A0ABQ1ISR9_9PROT</name>
<dbReference type="RefSeq" id="WP_188580348.1">
    <property type="nucleotide sequence ID" value="NZ_BMDZ01000048.1"/>
</dbReference>
<comment type="caution">
    <text evidence="2">The sequence shown here is derived from an EMBL/GenBank/DDBJ whole genome shotgun (WGS) entry which is preliminary data.</text>
</comment>
<evidence type="ECO:0000259" key="1">
    <source>
        <dbReference type="Pfam" id="PF20557"/>
    </source>
</evidence>
<proteinExistence type="predicted"/>
<dbReference type="EMBL" id="BMDZ01000048">
    <property type="protein sequence ID" value="GGB51525.1"/>
    <property type="molecule type" value="Genomic_DNA"/>
</dbReference>
<protein>
    <recommendedName>
        <fullName evidence="1">Putative DnaT-like domain-containing protein</fullName>
    </recommendedName>
</protein>
<dbReference type="InterPro" id="IPR046787">
    <property type="entry name" value="DnaT_2"/>
</dbReference>
<dbReference type="Proteomes" id="UP000603352">
    <property type="component" value="Unassembled WGS sequence"/>
</dbReference>